<keyword evidence="2" id="KW-0805">Transcription regulation</keyword>
<dbReference type="InterPro" id="IPR015300">
    <property type="entry name" value="DNA-bd_pseudobarrel_sf"/>
</dbReference>
<keyword evidence="3" id="KW-0238">DNA-binding</keyword>
<organism evidence="7 8">
    <name type="scientific">Crotalaria pallida</name>
    <name type="common">Smooth rattlebox</name>
    <name type="synonym">Crotalaria striata</name>
    <dbReference type="NCBI Taxonomy" id="3830"/>
    <lineage>
        <taxon>Eukaryota</taxon>
        <taxon>Viridiplantae</taxon>
        <taxon>Streptophyta</taxon>
        <taxon>Embryophyta</taxon>
        <taxon>Tracheophyta</taxon>
        <taxon>Spermatophyta</taxon>
        <taxon>Magnoliopsida</taxon>
        <taxon>eudicotyledons</taxon>
        <taxon>Gunneridae</taxon>
        <taxon>Pentapetalae</taxon>
        <taxon>rosids</taxon>
        <taxon>fabids</taxon>
        <taxon>Fabales</taxon>
        <taxon>Fabaceae</taxon>
        <taxon>Papilionoideae</taxon>
        <taxon>50 kb inversion clade</taxon>
        <taxon>genistoids sensu lato</taxon>
        <taxon>core genistoids</taxon>
        <taxon>Crotalarieae</taxon>
        <taxon>Crotalaria</taxon>
    </lineage>
</organism>
<dbReference type="Gene3D" id="2.40.330.10">
    <property type="entry name" value="DNA-binding pseudobarrel domain"/>
    <property type="match status" value="2"/>
</dbReference>
<dbReference type="GO" id="GO:0003677">
    <property type="term" value="F:DNA binding"/>
    <property type="evidence" value="ECO:0007669"/>
    <property type="project" value="UniProtKB-KW"/>
</dbReference>
<dbReference type="SUPFAM" id="SSF101936">
    <property type="entry name" value="DNA-binding pseudobarrel domain"/>
    <property type="match status" value="2"/>
</dbReference>
<keyword evidence="4" id="KW-0804">Transcription</keyword>
<comment type="subcellular location">
    <subcellularLocation>
        <location evidence="1">Nucleus</location>
    </subcellularLocation>
</comment>
<dbReference type="PANTHER" id="PTHR31920">
    <property type="entry name" value="B3 DOMAIN-CONTAINING"/>
    <property type="match status" value="1"/>
</dbReference>
<name>A0AAN9IAJ5_CROPI</name>
<evidence type="ECO:0000256" key="3">
    <source>
        <dbReference type="ARBA" id="ARBA00023125"/>
    </source>
</evidence>
<evidence type="ECO:0000259" key="6">
    <source>
        <dbReference type="PROSITE" id="PS50863"/>
    </source>
</evidence>
<dbReference type="CDD" id="cd10017">
    <property type="entry name" value="B3_DNA"/>
    <property type="match status" value="2"/>
</dbReference>
<dbReference type="SMART" id="SM01019">
    <property type="entry name" value="B3"/>
    <property type="match status" value="2"/>
</dbReference>
<proteinExistence type="predicted"/>
<dbReference type="PROSITE" id="PS50863">
    <property type="entry name" value="B3"/>
    <property type="match status" value="2"/>
</dbReference>
<gene>
    <name evidence="7" type="ORF">RIF29_14711</name>
</gene>
<dbReference type="AlphaFoldDB" id="A0AAN9IAJ5"/>
<dbReference type="Proteomes" id="UP001372338">
    <property type="component" value="Unassembled WGS sequence"/>
</dbReference>
<feature type="domain" description="TF-B3" evidence="6">
    <location>
        <begin position="14"/>
        <end position="107"/>
    </location>
</feature>
<dbReference type="InterPro" id="IPR003340">
    <property type="entry name" value="B3_DNA-bd"/>
</dbReference>
<dbReference type="EMBL" id="JAYWIO010000003">
    <property type="protein sequence ID" value="KAK7273653.1"/>
    <property type="molecule type" value="Genomic_DNA"/>
</dbReference>
<dbReference type="GO" id="GO:0005634">
    <property type="term" value="C:nucleus"/>
    <property type="evidence" value="ECO:0007669"/>
    <property type="project" value="UniProtKB-SubCell"/>
</dbReference>
<evidence type="ECO:0000256" key="2">
    <source>
        <dbReference type="ARBA" id="ARBA00023015"/>
    </source>
</evidence>
<dbReference type="Pfam" id="PF02362">
    <property type="entry name" value="B3"/>
    <property type="match status" value="2"/>
</dbReference>
<keyword evidence="5" id="KW-0539">Nucleus</keyword>
<accession>A0AAN9IAJ5</accession>
<feature type="domain" description="TF-B3" evidence="6">
    <location>
        <begin position="209"/>
        <end position="302"/>
    </location>
</feature>
<evidence type="ECO:0000256" key="5">
    <source>
        <dbReference type="ARBA" id="ARBA00023242"/>
    </source>
</evidence>
<comment type="caution">
    <text evidence="7">The sequence shown here is derived from an EMBL/GenBank/DDBJ whole genome shotgun (WGS) entry which is preliminary data.</text>
</comment>
<keyword evidence="8" id="KW-1185">Reference proteome</keyword>
<protein>
    <recommendedName>
        <fullName evidence="6">TF-B3 domain-containing protein</fullName>
    </recommendedName>
</protein>
<evidence type="ECO:0000256" key="4">
    <source>
        <dbReference type="ARBA" id="ARBA00023163"/>
    </source>
</evidence>
<evidence type="ECO:0000313" key="7">
    <source>
        <dbReference type="EMBL" id="KAK7273653.1"/>
    </source>
</evidence>
<reference evidence="7 8" key="1">
    <citation type="submission" date="2024-01" db="EMBL/GenBank/DDBJ databases">
        <title>The genomes of 5 underutilized Papilionoideae crops provide insights into root nodulation and disease resistanc.</title>
        <authorList>
            <person name="Yuan L."/>
        </authorList>
    </citation>
    <scope>NUCLEOTIDE SEQUENCE [LARGE SCALE GENOMIC DNA]</scope>
    <source>
        <strain evidence="7">ZHUSHIDOU_FW_LH</strain>
        <tissue evidence="7">Leaf</tissue>
    </source>
</reference>
<sequence>MTSQGVVHQVHSIRFFKVILESNLRNAELRVPKSFVKKHWHGMSNPVFLSLPNSTEWKVYWMKRDGDVWFRNGWKEFAEYLSLDVAQFLMFQHQGKSHFNVVIFDKNALEIEYPSTSRVADKKCLEVDESDCSLEIVPSFVGKRQKCSSLSSPSCKKLRINPKEEPECYSNHAEIMHEVKKGPPGFDIDDMSKALLEKVKKNFKSENNNFICRIQRTYTERDLMYIPKEFWDNLHAKEGDATLSVKESAWDVRLKFSCKQVSFCEGWRKFFQDNDLKFGDVCAFVQDKYDGFRFEVIIFHLGDNCSTFFYEGEEQGILFSLIKRVNSQLSILHLENC</sequence>
<evidence type="ECO:0000256" key="1">
    <source>
        <dbReference type="ARBA" id="ARBA00004123"/>
    </source>
</evidence>
<dbReference type="PANTHER" id="PTHR31920:SF108">
    <property type="entry name" value="B3 DOMAIN-CONTAINING TRANSCRIPTION FACTOR VRN1-LIKE"/>
    <property type="match status" value="1"/>
</dbReference>
<dbReference type="InterPro" id="IPR050655">
    <property type="entry name" value="Plant_B3_domain"/>
</dbReference>
<evidence type="ECO:0000313" key="8">
    <source>
        <dbReference type="Proteomes" id="UP001372338"/>
    </source>
</evidence>